<proteinExistence type="predicted"/>
<evidence type="ECO:0000256" key="1">
    <source>
        <dbReference type="ARBA" id="ARBA00004651"/>
    </source>
</evidence>
<feature type="transmembrane region" description="Helical" evidence="6">
    <location>
        <begin position="346"/>
        <end position="365"/>
    </location>
</feature>
<evidence type="ECO:0000256" key="5">
    <source>
        <dbReference type="ARBA" id="ARBA00023136"/>
    </source>
</evidence>
<dbReference type="Pfam" id="PF07690">
    <property type="entry name" value="MFS_1"/>
    <property type="match status" value="1"/>
</dbReference>
<feature type="transmembrane region" description="Helical" evidence="6">
    <location>
        <begin position="371"/>
        <end position="394"/>
    </location>
</feature>
<evidence type="ECO:0000313" key="8">
    <source>
        <dbReference type="Proteomes" id="UP001161691"/>
    </source>
</evidence>
<gene>
    <name evidence="7" type="ORF">KB449_04125</name>
</gene>
<dbReference type="InterPro" id="IPR036259">
    <property type="entry name" value="MFS_trans_sf"/>
</dbReference>
<comment type="subcellular location">
    <subcellularLocation>
        <location evidence="1">Cell membrane</location>
        <topology evidence="1">Multi-pass membrane protein</topology>
    </subcellularLocation>
</comment>
<name>A0ABT6TC20_9BACL</name>
<feature type="transmembrane region" description="Helical" evidence="6">
    <location>
        <begin position="224"/>
        <end position="245"/>
    </location>
</feature>
<dbReference type="EMBL" id="JAGRPV010000001">
    <property type="protein sequence ID" value="MDI4644131.1"/>
    <property type="molecule type" value="Genomic_DNA"/>
</dbReference>
<feature type="transmembrane region" description="Helical" evidence="6">
    <location>
        <begin position="139"/>
        <end position="159"/>
    </location>
</feature>
<keyword evidence="2" id="KW-1003">Cell membrane</keyword>
<comment type="caution">
    <text evidence="7">The sequence shown here is derived from an EMBL/GenBank/DDBJ whole genome shotgun (WGS) entry which is preliminary data.</text>
</comment>
<keyword evidence="4 6" id="KW-1133">Transmembrane helix</keyword>
<feature type="transmembrane region" description="Helical" evidence="6">
    <location>
        <begin position="99"/>
        <end position="118"/>
    </location>
</feature>
<evidence type="ECO:0000256" key="3">
    <source>
        <dbReference type="ARBA" id="ARBA00022692"/>
    </source>
</evidence>
<feature type="transmembrane region" description="Helical" evidence="6">
    <location>
        <begin position="165"/>
        <end position="185"/>
    </location>
</feature>
<evidence type="ECO:0000256" key="2">
    <source>
        <dbReference type="ARBA" id="ARBA00022475"/>
    </source>
</evidence>
<dbReference type="InterPro" id="IPR011701">
    <property type="entry name" value="MFS"/>
</dbReference>
<dbReference type="Gene3D" id="1.20.1250.20">
    <property type="entry name" value="MFS general substrate transporter like domains"/>
    <property type="match status" value="1"/>
</dbReference>
<reference evidence="7" key="1">
    <citation type="submission" date="2023-04" db="EMBL/GenBank/DDBJ databases">
        <title>Comparative genomic analysis of Cohnella hashimotonis sp. nov., isolated from the International Space Station.</title>
        <authorList>
            <person name="Venkateswaran K."/>
            <person name="Simpson A."/>
        </authorList>
    </citation>
    <scope>NUCLEOTIDE SEQUENCE</scope>
    <source>
        <strain evidence="7">F6_2S_P_1</strain>
    </source>
</reference>
<feature type="transmembrane region" description="Helical" evidence="6">
    <location>
        <begin position="257"/>
        <end position="278"/>
    </location>
</feature>
<protein>
    <submittedName>
        <fullName evidence="7">MFS transporter</fullName>
    </submittedName>
</protein>
<keyword evidence="3 6" id="KW-0812">Transmembrane</keyword>
<evidence type="ECO:0000256" key="4">
    <source>
        <dbReference type="ARBA" id="ARBA00022989"/>
    </source>
</evidence>
<feature type="transmembrane region" description="Helical" evidence="6">
    <location>
        <begin position="15"/>
        <end position="32"/>
    </location>
</feature>
<feature type="transmembrane region" description="Helical" evidence="6">
    <location>
        <begin position="285"/>
        <end position="302"/>
    </location>
</feature>
<keyword evidence="5 6" id="KW-0472">Membrane</keyword>
<feature type="transmembrane region" description="Helical" evidence="6">
    <location>
        <begin position="70"/>
        <end position="93"/>
    </location>
</feature>
<dbReference type="SUPFAM" id="SSF103473">
    <property type="entry name" value="MFS general substrate transporter"/>
    <property type="match status" value="1"/>
</dbReference>
<sequence length="409" mass="43665">MNGAPFRILWLSQSLANLGDSFYIVAVVTLIYERTGSAVAAGAFPLARVIGQGLSGILAPLLLDRWRLAALLWVFEIGQTACMLLLCAAVWGMPAHGGIAFILGTVFCVSVQHGWAISVRNALVPQLVEPARMLNANSLLAASDQAILMTGWTTGGILVARYGSAQVLLGVAALLFLSTLALSLIRRFGLKQAPLAEVRQDYWQSLKEGWAAIFRHPFVRQITLMEIVAGLGGSVWAGSIILVFVKEVLRENESWWGYINAGSLGGAIAGGLAVYAVADRIKNSFQTSMIVSSLLIGLLLLLFAYSNNGWLCLLYAFLAGPAYQLRGIIQKTAYQTCIPPALLPKSFSAFGTLAYMTYGISVVLLSGLADILGIQAVFAVTAVLYGLSAAIPLIKPKRHSSSGTINMDG</sequence>
<dbReference type="PANTHER" id="PTHR23513">
    <property type="entry name" value="INTEGRAL MEMBRANE EFFLUX PROTEIN-RELATED"/>
    <property type="match status" value="1"/>
</dbReference>
<accession>A0ABT6TC20</accession>
<evidence type="ECO:0000313" key="7">
    <source>
        <dbReference type="EMBL" id="MDI4644131.1"/>
    </source>
</evidence>
<dbReference type="CDD" id="cd06173">
    <property type="entry name" value="MFS_MefA_like"/>
    <property type="match status" value="1"/>
</dbReference>
<evidence type="ECO:0000256" key="6">
    <source>
        <dbReference type="SAM" id="Phobius"/>
    </source>
</evidence>
<keyword evidence="8" id="KW-1185">Reference proteome</keyword>
<dbReference type="Proteomes" id="UP001161691">
    <property type="component" value="Unassembled WGS sequence"/>
</dbReference>
<feature type="transmembrane region" description="Helical" evidence="6">
    <location>
        <begin position="38"/>
        <end position="63"/>
    </location>
</feature>
<organism evidence="7 8">
    <name type="scientific">Cohnella hashimotonis</name>
    <dbReference type="NCBI Taxonomy" id="2826895"/>
    <lineage>
        <taxon>Bacteria</taxon>
        <taxon>Bacillati</taxon>
        <taxon>Bacillota</taxon>
        <taxon>Bacilli</taxon>
        <taxon>Bacillales</taxon>
        <taxon>Paenibacillaceae</taxon>
        <taxon>Cohnella</taxon>
    </lineage>
</organism>
<dbReference type="PANTHER" id="PTHR23513:SF19">
    <property type="entry name" value="MAJOR FACILITATOR SUPERFAMILY (MFS) PROFILE DOMAIN-CONTAINING PROTEIN"/>
    <property type="match status" value="1"/>
</dbReference>
<dbReference type="RefSeq" id="WP_282907156.1">
    <property type="nucleotide sequence ID" value="NZ_JAGRPV010000001.1"/>
</dbReference>